<feature type="domain" description="Glucose/Sorbosone dehydrogenase" evidence="2">
    <location>
        <begin position="50"/>
        <end position="338"/>
    </location>
</feature>
<protein>
    <submittedName>
        <fullName evidence="3">Glucose/sorbosone dehydrogenase protein</fullName>
    </submittedName>
</protein>
<proteinExistence type="predicted"/>
<dbReference type="InterPro" id="IPR011042">
    <property type="entry name" value="6-blade_b-propeller_TolB-like"/>
</dbReference>
<feature type="chain" id="PRO_5002097097" evidence="1">
    <location>
        <begin position="25"/>
        <end position="357"/>
    </location>
</feature>
<organism evidence="3 4">
    <name type="scientific">Rhizobium gallicum bv. gallicum R602sp</name>
    <dbReference type="NCBI Taxonomy" id="1041138"/>
    <lineage>
        <taxon>Bacteria</taxon>
        <taxon>Pseudomonadati</taxon>
        <taxon>Pseudomonadota</taxon>
        <taxon>Alphaproteobacteria</taxon>
        <taxon>Hyphomicrobiales</taxon>
        <taxon>Rhizobiaceae</taxon>
        <taxon>Rhizobium/Agrobacterium group</taxon>
        <taxon>Rhizobium</taxon>
    </lineage>
</organism>
<keyword evidence="1" id="KW-0732">Signal</keyword>
<dbReference type="EMBL" id="CP006880">
    <property type="protein sequence ID" value="AJD44188.1"/>
    <property type="molecule type" value="Genomic_DNA"/>
</dbReference>
<dbReference type="Pfam" id="PF07995">
    <property type="entry name" value="GSDH"/>
    <property type="match status" value="1"/>
</dbReference>
<dbReference type="PANTHER" id="PTHR19328">
    <property type="entry name" value="HEDGEHOG-INTERACTING PROTEIN"/>
    <property type="match status" value="1"/>
</dbReference>
<feature type="signal peptide" evidence="1">
    <location>
        <begin position="1"/>
        <end position="24"/>
    </location>
</feature>
<evidence type="ECO:0000259" key="2">
    <source>
        <dbReference type="Pfam" id="PF07995"/>
    </source>
</evidence>
<keyword evidence="3" id="KW-0614">Plasmid</keyword>
<geneLocation type="plasmid" evidence="3 4">
    <name>pRgalR602c</name>
</geneLocation>
<dbReference type="PANTHER" id="PTHR19328:SF13">
    <property type="entry name" value="HIPL1 PROTEIN"/>
    <property type="match status" value="1"/>
</dbReference>
<dbReference type="Gene3D" id="2.120.10.30">
    <property type="entry name" value="TolB, C-terminal domain"/>
    <property type="match status" value="1"/>
</dbReference>
<dbReference type="AlphaFoldDB" id="A0A0B4XC71"/>
<dbReference type="Proteomes" id="UP000031368">
    <property type="component" value="Plasmid pRgalR602c"/>
</dbReference>
<dbReference type="KEGG" id="rga:RGR602_PC00141"/>
<gene>
    <name evidence="3" type="ORF">RGR602_PC00141</name>
</gene>
<evidence type="ECO:0000256" key="1">
    <source>
        <dbReference type="SAM" id="SignalP"/>
    </source>
</evidence>
<dbReference type="InterPro" id="IPR012938">
    <property type="entry name" value="Glc/Sorbosone_DH"/>
</dbReference>
<keyword evidence="4" id="KW-1185">Reference proteome</keyword>
<name>A0A0B4XC71_9HYPH</name>
<dbReference type="HOGENOM" id="CLU_012253_0_0_5"/>
<accession>A0A0B4XC71</accession>
<reference evidence="3 4" key="1">
    <citation type="submission" date="2013-11" db="EMBL/GenBank/DDBJ databases">
        <title>Complete genome sequence of Rhizobium gallicum bv. gallicum R602.</title>
        <authorList>
            <person name="Bustos P."/>
            <person name="Santamaria R.I."/>
            <person name="Lozano L."/>
            <person name="Acosta J.L."/>
            <person name="Ormeno-Orrillo E."/>
            <person name="Rogel M.A."/>
            <person name="Romero D."/>
            <person name="Cevallos M.A."/>
            <person name="Martinez-Romero E."/>
            <person name="Gonzalez V."/>
        </authorList>
    </citation>
    <scope>NUCLEOTIDE SEQUENCE [LARGE SCALE GENOMIC DNA]</scope>
    <source>
        <strain evidence="3 4">R602</strain>
        <plasmid evidence="3 4">pRgalR602c</plasmid>
    </source>
</reference>
<sequence>MKYATAAVGAIALATVLISSTTWAQDVRSSSPISSTASADWSMEVVAEGLDYPWEIQQTGGRILITEAAGDVVSIEGGRVVRHLVETSDPIAREGGGGLLGMTLSKDFESNETAYFYHTYHADGALSNKLIEARFDGTSWTETRTLLQGIPGHHLYNGGRVAIGPDGYLYVTTGWTENRQRPQDISSLAGKILRMTVDGKVPDDNPFPGSYVYSLGHRNPQGIAWGPDGRLFVAEHGQSAHDEINLIVAGRNYGWPVVSGDEERQGMERPLLHSGNNTWAPSGIAFAGNELLVSALVGKGLYVFDAAENSLKPIFTSGDRLRDVLPIGQNIYVVTTNRSPRAEGPSEDRLLKLTRTK</sequence>
<dbReference type="SUPFAM" id="SSF50952">
    <property type="entry name" value="Soluble quinoprotein glucose dehydrogenase"/>
    <property type="match status" value="1"/>
</dbReference>
<evidence type="ECO:0000313" key="4">
    <source>
        <dbReference type="Proteomes" id="UP000031368"/>
    </source>
</evidence>
<dbReference type="InterPro" id="IPR011041">
    <property type="entry name" value="Quinoprot_gluc/sorb_DH_b-prop"/>
</dbReference>
<dbReference type="RefSeq" id="WP_040114598.1">
    <property type="nucleotide sequence ID" value="NZ_CP006880.1"/>
</dbReference>
<evidence type="ECO:0000313" key="3">
    <source>
        <dbReference type="EMBL" id="AJD44188.1"/>
    </source>
</evidence>